<dbReference type="Proteomes" id="UP000192796">
    <property type="component" value="Unassembled WGS sequence"/>
</dbReference>
<keyword evidence="8 10" id="KW-0862">Zinc</keyword>
<dbReference type="Pfam" id="PF01717">
    <property type="entry name" value="Meth_synt_2"/>
    <property type="match status" value="1"/>
</dbReference>
<keyword evidence="6 10" id="KW-0808">Transferase</keyword>
<feature type="binding site" evidence="10 11">
    <location>
        <position position="612"/>
    </location>
    <ligand>
        <name>L-homocysteine</name>
        <dbReference type="ChEBI" id="CHEBI:58199"/>
    </ligand>
</feature>
<keyword evidence="4 10" id="KW-0489">Methyltransferase</keyword>
<keyword evidence="10" id="KW-0677">Repeat</keyword>
<dbReference type="PANTHER" id="PTHR30519">
    <property type="entry name" value="5-METHYLTETRAHYDROPTEROYLTRIGLUTAMATE--HOMOCYSTEINE METHYLTRANSFERASE"/>
    <property type="match status" value="1"/>
</dbReference>
<dbReference type="NCBIfam" id="NF003556">
    <property type="entry name" value="PRK05222.1"/>
    <property type="match status" value="1"/>
</dbReference>
<evidence type="ECO:0000313" key="17">
    <source>
        <dbReference type="EMBL" id="OQP64671.1"/>
    </source>
</evidence>
<dbReference type="PIRSF" id="PIRSF000382">
    <property type="entry name" value="MeTrfase_B12_ind"/>
    <property type="match status" value="1"/>
</dbReference>
<evidence type="ECO:0000256" key="8">
    <source>
        <dbReference type="ARBA" id="ARBA00022833"/>
    </source>
</evidence>
<evidence type="ECO:0000256" key="6">
    <source>
        <dbReference type="ARBA" id="ARBA00022679"/>
    </source>
</evidence>
<evidence type="ECO:0000256" key="7">
    <source>
        <dbReference type="ARBA" id="ARBA00022723"/>
    </source>
</evidence>
<name>A0A1V9G225_9BACT</name>
<evidence type="ECO:0000256" key="5">
    <source>
        <dbReference type="ARBA" id="ARBA00022605"/>
    </source>
</evidence>
<evidence type="ECO:0000256" key="12">
    <source>
        <dbReference type="PIRSR" id="PIRSR000382-2"/>
    </source>
</evidence>
<feature type="binding site" evidence="10">
    <location>
        <position position="739"/>
    </location>
    <ligand>
        <name>Zn(2+)</name>
        <dbReference type="ChEBI" id="CHEBI:29105"/>
        <note>catalytic</note>
    </ligand>
</feature>
<keyword evidence="5 10" id="KW-0028">Amino-acid biosynthesis</keyword>
<dbReference type="EC" id="2.1.1.14" evidence="10"/>
<evidence type="ECO:0000256" key="14">
    <source>
        <dbReference type="SAM" id="Coils"/>
    </source>
</evidence>
<feature type="binding site" evidence="10 11">
    <location>
        <begin position="444"/>
        <end position="446"/>
    </location>
    <ligand>
        <name>L-homocysteine</name>
        <dbReference type="ChEBI" id="CHEBI:58199"/>
    </ligand>
</feature>
<evidence type="ECO:0000256" key="4">
    <source>
        <dbReference type="ARBA" id="ARBA00022603"/>
    </source>
</evidence>
<dbReference type="GO" id="GO:0032259">
    <property type="term" value="P:methylation"/>
    <property type="evidence" value="ECO:0007669"/>
    <property type="project" value="UniProtKB-KW"/>
</dbReference>
<feature type="binding site" evidence="10 11">
    <location>
        <position position="497"/>
    </location>
    <ligand>
        <name>L-methionine</name>
        <dbReference type="ChEBI" id="CHEBI:57844"/>
    </ligand>
</feature>
<dbReference type="UniPathway" id="UPA00051">
    <property type="reaction ID" value="UER00082"/>
</dbReference>
<dbReference type="RefSeq" id="WP_143774037.1">
    <property type="nucleotide sequence ID" value="NZ_LVYD01000041.1"/>
</dbReference>
<dbReference type="GO" id="GO:0009086">
    <property type="term" value="P:methionine biosynthetic process"/>
    <property type="evidence" value="ECO:0007669"/>
    <property type="project" value="UniProtKB-UniRule"/>
</dbReference>
<feature type="binding site" evidence="10 11">
    <location>
        <begin position="444"/>
        <end position="446"/>
    </location>
    <ligand>
        <name>L-methionine</name>
        <dbReference type="ChEBI" id="CHEBI:57844"/>
    </ligand>
</feature>
<evidence type="ECO:0000256" key="9">
    <source>
        <dbReference type="ARBA" id="ARBA00023167"/>
    </source>
</evidence>
<comment type="cofactor">
    <cofactor evidence="10">
        <name>Zn(2+)</name>
        <dbReference type="ChEBI" id="CHEBI:29105"/>
    </cofactor>
    <text evidence="10">Binds 1 zinc ion per subunit.</text>
</comment>
<dbReference type="GO" id="GO:0008270">
    <property type="term" value="F:zinc ion binding"/>
    <property type="evidence" value="ECO:0007669"/>
    <property type="project" value="InterPro"/>
</dbReference>
<dbReference type="NCBIfam" id="TIGR01371">
    <property type="entry name" value="met_syn_B12ind"/>
    <property type="match status" value="1"/>
</dbReference>
<feature type="binding site" evidence="10">
    <location>
        <position position="656"/>
    </location>
    <ligand>
        <name>Zn(2+)</name>
        <dbReference type="ChEBI" id="CHEBI:29105"/>
        <note>catalytic</note>
    </ligand>
</feature>
<keyword evidence="9 10" id="KW-0486">Methionine biosynthesis</keyword>
<feature type="binding site" evidence="10 11">
    <location>
        <position position="612"/>
    </location>
    <ligand>
        <name>L-methionine</name>
        <dbReference type="ChEBI" id="CHEBI:57844"/>
    </ligand>
</feature>
<comment type="caution">
    <text evidence="10">Lacks conserved residue(s) required for the propagation of feature annotation.</text>
</comment>
<dbReference type="InterPro" id="IPR006276">
    <property type="entry name" value="Cobalamin-indep_Met_synthase"/>
</dbReference>
<dbReference type="InterPro" id="IPR002629">
    <property type="entry name" value="Met_Synth_C/arc"/>
</dbReference>
<feature type="binding site" evidence="11">
    <location>
        <position position="124"/>
    </location>
    <ligand>
        <name>5-methyltetrahydropteroyltri-L-glutamate</name>
        <dbReference type="ChEBI" id="CHEBI:58207"/>
    </ligand>
</feature>
<dbReference type="Gene3D" id="3.20.20.210">
    <property type="match status" value="2"/>
</dbReference>
<feature type="domain" description="Cobalamin-independent methionine synthase MetE C-terminal/archaeal" evidence="15">
    <location>
        <begin position="439"/>
        <end position="761"/>
    </location>
</feature>
<evidence type="ECO:0000256" key="1">
    <source>
        <dbReference type="ARBA" id="ARBA00002777"/>
    </source>
</evidence>
<dbReference type="Pfam" id="PF08267">
    <property type="entry name" value="Meth_synt_1"/>
    <property type="match status" value="1"/>
</dbReference>
<dbReference type="InterPro" id="IPR038071">
    <property type="entry name" value="UROD/MetE-like_sf"/>
</dbReference>
<evidence type="ECO:0000256" key="13">
    <source>
        <dbReference type="PIRSR" id="PIRSR000382-3"/>
    </source>
</evidence>
<evidence type="ECO:0000256" key="11">
    <source>
        <dbReference type="PIRSR" id="PIRSR000382-1"/>
    </source>
</evidence>
<dbReference type="EMBL" id="LVYD01000041">
    <property type="protein sequence ID" value="OQP64671.1"/>
    <property type="molecule type" value="Genomic_DNA"/>
</dbReference>
<organism evidence="17 18">
    <name type="scientific">Niastella vici</name>
    <dbReference type="NCBI Taxonomy" id="1703345"/>
    <lineage>
        <taxon>Bacteria</taxon>
        <taxon>Pseudomonadati</taxon>
        <taxon>Bacteroidota</taxon>
        <taxon>Chitinophagia</taxon>
        <taxon>Chitinophagales</taxon>
        <taxon>Chitinophagaceae</taxon>
        <taxon>Niastella</taxon>
    </lineage>
</organism>
<comment type="cofactor">
    <cofactor evidence="12">
        <name>Zn(2+)</name>
        <dbReference type="ChEBI" id="CHEBI:29105"/>
    </cofactor>
    <text evidence="12">Binds 2 Zn(2+) ions per subunit.</text>
</comment>
<sequence length="773" mass="87806">MLTHNLGFPRIGAQRQLKKACEQYWAGNINRNELVFAAKKIREENWLLQKQAGIDMIPCNDFSFYDQVLDMSLLLGVIPHRYTPVATDIPQNAEIDLYFAMARGYQQHGLDITAMEMTKWFDTNYHYIVPEFIAAQQFRILSDKLFHEFNECQRVTGTTPKPVLIGPVSYLLLGKEKQSGEAADSSFDKIDLLKQLLPVYIEVLKRLEEAGAEWVQLDEPFLATDLTEKQQQAFQYAYKEIRKQCNLKILLATYFEGLQENTSLAANLPVCALHIDLVRAPQQIDDVLKAIPPKMSLSLGVVDGRNIWKNDYSRSLALIEKARVAIGEERIMLAPSCSLLHSPVDLDGETAIDAEIRNWMAFAKQKLGEVTALKQIVEGNAALLAINTRAIESRRHSTRIHKQAVKDRVAAIKEADAQRKSEFTVRQRIQQLRFNLPLFPTTTIGSFPQTDEIRQLRAKLKKGELSQKQYESEIEEATVSAIRVQEEIGLDVLVHGEFERNDMVEYFGEQLDGFLFTQNGWVQSYGSRCVKPPVIAGDVSRTGDMTVKWSCFAQAQTSKLMKGMLTGPVTILQWSFVRDDQPRWQTAFQIALAIRDEVMALEKAGIRIIQIDEPAIREGLPLRKKDGPAYLEWAVKAFRLSASGVQDETQIHTHMCYSEFNDIMEHIAKMDADVITIETSRSQMELLQAFAHFKYPNEIGPGVYDIHSPRVPTVEEMMYLLEKAVALLPVKNIWVNPDCGLKTRRWTETIAALKNMVQAAQVTREKAQEPEAV</sequence>
<feature type="active site" description="Proton donor" evidence="10 13">
    <location>
        <position position="707"/>
    </location>
</feature>
<dbReference type="OrthoDB" id="244285at2"/>
<feature type="binding site" evidence="10 11">
    <location>
        <begin position="528"/>
        <end position="529"/>
    </location>
    <ligand>
        <name>5-methyltetrahydropteroyltri-L-glutamate</name>
        <dbReference type="ChEBI" id="CHEBI:58207"/>
    </ligand>
</feature>
<feature type="binding site" evidence="10">
    <location>
        <position position="119"/>
    </location>
    <ligand>
        <name>5-methyltetrahydropteroyltri-L-glutamate</name>
        <dbReference type="ChEBI" id="CHEBI:58207"/>
    </ligand>
</feature>
<feature type="coiled-coil region" evidence="14">
    <location>
        <begin position="453"/>
        <end position="487"/>
    </location>
</feature>
<feature type="binding site" evidence="12">
    <location>
        <position position="739"/>
    </location>
    <ligand>
        <name>Zn(2+)</name>
        <dbReference type="ChEBI" id="CHEBI:29105"/>
        <label>1</label>
        <note>catalytic</note>
    </ligand>
</feature>
<feature type="binding site" evidence="10">
    <location>
        <position position="678"/>
    </location>
    <ligand>
        <name>Zn(2+)</name>
        <dbReference type="ChEBI" id="CHEBI:29105"/>
        <note>catalytic</note>
    </ligand>
</feature>
<feature type="domain" description="Cobalamin-independent methionine synthase MetE N-terminal" evidence="16">
    <location>
        <begin position="3"/>
        <end position="322"/>
    </location>
</feature>
<evidence type="ECO:0000256" key="2">
    <source>
        <dbReference type="ARBA" id="ARBA00004681"/>
    </source>
</evidence>
<feature type="binding site" evidence="10">
    <location>
        <position position="654"/>
    </location>
    <ligand>
        <name>Zn(2+)</name>
        <dbReference type="ChEBI" id="CHEBI:29105"/>
        <note>catalytic</note>
    </ligand>
</feature>
<dbReference type="STRING" id="1703345.A3860_18085"/>
<evidence type="ECO:0000313" key="18">
    <source>
        <dbReference type="Proteomes" id="UP000192796"/>
    </source>
</evidence>
<keyword evidence="7 10" id="KW-0479">Metal-binding</keyword>
<comment type="caution">
    <text evidence="17">The sequence shown here is derived from an EMBL/GenBank/DDBJ whole genome shotgun (WGS) entry which is preliminary data.</text>
</comment>
<dbReference type="HAMAP" id="MF_00172">
    <property type="entry name" value="Meth_synth"/>
    <property type="match status" value="1"/>
</dbReference>
<dbReference type="InterPro" id="IPR013215">
    <property type="entry name" value="Cbl-indep_Met_Synth_N"/>
</dbReference>
<gene>
    <name evidence="10" type="primary">metE</name>
    <name evidence="17" type="ORF">A3860_18085</name>
</gene>
<reference evidence="17 18" key="1">
    <citation type="submission" date="2016-03" db="EMBL/GenBank/DDBJ databases">
        <title>Niastella vici sp. nov., isolated from farmland soil.</title>
        <authorList>
            <person name="Chen L."/>
            <person name="Wang D."/>
            <person name="Yang S."/>
            <person name="Wang G."/>
        </authorList>
    </citation>
    <scope>NUCLEOTIDE SEQUENCE [LARGE SCALE GENOMIC DNA]</scope>
    <source>
        <strain evidence="17 18">DJ57</strain>
    </source>
</reference>
<accession>A0A1V9G225</accession>
<comment type="pathway">
    <text evidence="2 10">Amino-acid biosynthesis; L-methionine biosynthesis via de novo pathway; L-methionine from L-homocysteine (MetE route): step 1/1.</text>
</comment>
<dbReference type="FunFam" id="3.20.20.210:FF:000002">
    <property type="entry name" value="5-methyltetrahydropteroyltriglutamate--homocysteine methyltransferase"/>
    <property type="match status" value="1"/>
</dbReference>
<dbReference type="SUPFAM" id="SSF51726">
    <property type="entry name" value="UROD/MetE-like"/>
    <property type="match status" value="2"/>
</dbReference>
<evidence type="ECO:0000259" key="15">
    <source>
        <dbReference type="Pfam" id="PF01717"/>
    </source>
</evidence>
<comment type="similarity">
    <text evidence="3 10">Belongs to the vitamin-B12 independent methionine synthase family.</text>
</comment>
<protein>
    <recommendedName>
        <fullName evidence="10">5-methyltetrahydropteroyltriglutamate--homocysteine methyltransferase</fullName>
        <ecNumber evidence="10">2.1.1.14</ecNumber>
    </recommendedName>
    <alternativeName>
        <fullName evidence="10">Cobalamin-independent methionine synthase</fullName>
    </alternativeName>
    <alternativeName>
        <fullName evidence="10">Methionine synthase, vitamin-B12 independent isozyme</fullName>
    </alternativeName>
</protein>
<feature type="binding site" evidence="12">
    <location>
        <position position="656"/>
    </location>
    <ligand>
        <name>Zn(2+)</name>
        <dbReference type="ChEBI" id="CHEBI:29105"/>
        <label>1</label>
        <note>catalytic</note>
    </ligand>
</feature>
<dbReference type="CDD" id="cd03311">
    <property type="entry name" value="CIMS_C_terminal_like"/>
    <property type="match status" value="1"/>
</dbReference>
<feature type="binding site" evidence="11">
    <location>
        <position position="18"/>
    </location>
    <ligand>
        <name>5-methyltetrahydropteroyltri-L-glutamate</name>
        <dbReference type="ChEBI" id="CHEBI:58207"/>
    </ligand>
</feature>
<dbReference type="CDD" id="cd03312">
    <property type="entry name" value="CIMS_N_terminal_like"/>
    <property type="match status" value="1"/>
</dbReference>
<proteinExistence type="inferred from homology"/>
<feature type="binding site" evidence="10">
    <location>
        <position position="618"/>
    </location>
    <ligand>
        <name>5-methyltetrahydropteroyltri-L-glutamate</name>
        <dbReference type="ChEBI" id="CHEBI:58207"/>
    </ligand>
</feature>
<dbReference type="AlphaFoldDB" id="A0A1V9G225"/>
<keyword evidence="14" id="KW-0175">Coiled coil</keyword>
<feature type="binding site" evidence="10 11">
    <location>
        <position position="574"/>
    </location>
    <ligand>
        <name>5-methyltetrahydropteroyltri-L-glutamate</name>
        <dbReference type="ChEBI" id="CHEBI:58207"/>
    </ligand>
</feature>
<feature type="binding site" evidence="10">
    <location>
        <position position="497"/>
    </location>
    <ligand>
        <name>L-homocysteine</name>
        <dbReference type="ChEBI" id="CHEBI:58199"/>
    </ligand>
</feature>
<feature type="binding site" evidence="12">
    <location>
        <position position="654"/>
    </location>
    <ligand>
        <name>Zn(2+)</name>
        <dbReference type="ChEBI" id="CHEBI:29105"/>
        <label>1</label>
        <note>catalytic</note>
    </ligand>
</feature>
<evidence type="ECO:0000256" key="10">
    <source>
        <dbReference type="HAMAP-Rule" id="MF_00172"/>
    </source>
</evidence>
<comment type="function">
    <text evidence="1 10">Catalyzes the transfer of a methyl group from 5-methyltetrahydrofolate to homocysteine resulting in methionine formation.</text>
</comment>
<keyword evidence="18" id="KW-1185">Reference proteome</keyword>
<feature type="binding site" evidence="12">
    <location>
        <position position="678"/>
    </location>
    <ligand>
        <name>Zn(2+)</name>
        <dbReference type="ChEBI" id="CHEBI:29105"/>
        <label>1</label>
        <note>catalytic</note>
    </ligand>
</feature>
<evidence type="ECO:0000256" key="3">
    <source>
        <dbReference type="ARBA" id="ARBA00009553"/>
    </source>
</evidence>
<evidence type="ECO:0000259" key="16">
    <source>
        <dbReference type="Pfam" id="PF08267"/>
    </source>
</evidence>
<dbReference type="GO" id="GO:0003871">
    <property type="term" value="F:5-methyltetrahydropteroyltriglutamate-homocysteine S-methyltransferase activity"/>
    <property type="evidence" value="ECO:0007669"/>
    <property type="project" value="UniProtKB-UniRule"/>
</dbReference>
<comment type="catalytic activity">
    <reaction evidence="10">
        <text>5-methyltetrahydropteroyltri-L-glutamate + L-homocysteine = tetrahydropteroyltri-L-glutamate + L-methionine</text>
        <dbReference type="Rhea" id="RHEA:21196"/>
        <dbReference type="ChEBI" id="CHEBI:57844"/>
        <dbReference type="ChEBI" id="CHEBI:58140"/>
        <dbReference type="ChEBI" id="CHEBI:58199"/>
        <dbReference type="ChEBI" id="CHEBI:58207"/>
        <dbReference type="EC" id="2.1.1.14"/>
    </reaction>
</comment>